<keyword evidence="1" id="KW-0378">Hydrolase</keyword>
<evidence type="ECO:0000256" key="1">
    <source>
        <dbReference type="ARBA" id="ARBA00022801"/>
    </source>
</evidence>
<gene>
    <name evidence="5" type="ORF">ABOZ73_00770</name>
</gene>
<dbReference type="InterPro" id="IPR011650">
    <property type="entry name" value="Peptidase_M20_dimer"/>
</dbReference>
<dbReference type="InterPro" id="IPR036264">
    <property type="entry name" value="Bact_exopeptidase_dim_dom"/>
</dbReference>
<protein>
    <submittedName>
        <fullName evidence="5">Amidohydrolase</fullName>
    </submittedName>
</protein>
<accession>A0AB39KUN2</accession>
<feature type="binding site" evidence="2">
    <location>
        <position position="136"/>
    </location>
    <ligand>
        <name>Mn(2+)</name>
        <dbReference type="ChEBI" id="CHEBI:29035"/>
        <label>2</label>
    </ligand>
</feature>
<dbReference type="Pfam" id="PF01546">
    <property type="entry name" value="Peptidase_M20"/>
    <property type="match status" value="1"/>
</dbReference>
<dbReference type="AlphaFoldDB" id="A0AB39KUN2"/>
<dbReference type="Gene3D" id="3.30.70.360">
    <property type="match status" value="1"/>
</dbReference>
<dbReference type="PANTHER" id="PTHR11014">
    <property type="entry name" value="PEPTIDASE M20 FAMILY MEMBER"/>
    <property type="match status" value="1"/>
</dbReference>
<dbReference type="SUPFAM" id="SSF55031">
    <property type="entry name" value="Bacterial exopeptidase dimerisation domain"/>
    <property type="match status" value="1"/>
</dbReference>
<evidence type="ECO:0000256" key="3">
    <source>
        <dbReference type="SAM" id="SignalP"/>
    </source>
</evidence>
<keyword evidence="3" id="KW-0732">Signal</keyword>
<dbReference type="NCBIfam" id="TIGR01891">
    <property type="entry name" value="amidohydrolases"/>
    <property type="match status" value="1"/>
</dbReference>
<reference evidence="5" key="1">
    <citation type="submission" date="2024-06" db="EMBL/GenBank/DDBJ databases">
        <title>Caulobacter inopinatus, sp. nov.</title>
        <authorList>
            <person name="Donachie S.P."/>
        </authorList>
    </citation>
    <scope>NUCLEOTIDE SEQUENCE</scope>
    <source>
        <strain evidence="5">73W</strain>
    </source>
</reference>
<keyword evidence="2" id="KW-0479">Metal-binding</keyword>
<dbReference type="SUPFAM" id="SSF53187">
    <property type="entry name" value="Zn-dependent exopeptidases"/>
    <property type="match status" value="1"/>
</dbReference>
<feature type="domain" description="Peptidase M20 dimerisation" evidence="4">
    <location>
        <begin position="225"/>
        <end position="322"/>
    </location>
</feature>
<dbReference type="RefSeq" id="WP_369059922.1">
    <property type="nucleotide sequence ID" value="NZ_CP158375.1"/>
</dbReference>
<organism evidence="5">
    <name type="scientific">Caulobacter sp. 73W</name>
    <dbReference type="NCBI Taxonomy" id="3161137"/>
    <lineage>
        <taxon>Bacteria</taxon>
        <taxon>Pseudomonadati</taxon>
        <taxon>Pseudomonadota</taxon>
        <taxon>Alphaproteobacteria</taxon>
        <taxon>Caulobacterales</taxon>
        <taxon>Caulobacteraceae</taxon>
        <taxon>Caulobacter</taxon>
    </lineage>
</organism>
<feature type="binding site" evidence="2">
    <location>
        <position position="202"/>
    </location>
    <ligand>
        <name>Mn(2+)</name>
        <dbReference type="ChEBI" id="CHEBI:29035"/>
        <label>2</label>
    </ligand>
</feature>
<evidence type="ECO:0000313" key="5">
    <source>
        <dbReference type="EMBL" id="XDO96993.1"/>
    </source>
</evidence>
<comment type="cofactor">
    <cofactor evidence="2">
        <name>Mn(2+)</name>
        <dbReference type="ChEBI" id="CHEBI:29035"/>
    </cofactor>
    <text evidence="2">The Mn(2+) ion enhances activity.</text>
</comment>
<feature type="chain" id="PRO_5044309736" evidence="3">
    <location>
        <begin position="23"/>
        <end position="435"/>
    </location>
</feature>
<name>A0AB39KUN2_9CAUL</name>
<keyword evidence="2" id="KW-0464">Manganese</keyword>
<dbReference type="PIRSF" id="PIRSF005962">
    <property type="entry name" value="Pept_M20D_amidohydro"/>
    <property type="match status" value="1"/>
</dbReference>
<evidence type="ECO:0000259" key="4">
    <source>
        <dbReference type="Pfam" id="PF07687"/>
    </source>
</evidence>
<dbReference type="InterPro" id="IPR002933">
    <property type="entry name" value="Peptidase_M20"/>
</dbReference>
<evidence type="ECO:0000256" key="2">
    <source>
        <dbReference type="PIRSR" id="PIRSR005962-1"/>
    </source>
</evidence>
<proteinExistence type="predicted"/>
<feature type="binding site" evidence="2">
    <location>
        <position position="403"/>
    </location>
    <ligand>
        <name>Mn(2+)</name>
        <dbReference type="ChEBI" id="CHEBI:29035"/>
        <label>2</label>
    </ligand>
</feature>
<sequence>MRFVKLGVAAVAVLVSGQAAQAATTEEIAAAAAKIQPKVVTWRRDFHQHPELGEQETRTAGIVAKHLKDMGFEVRTGVAKTGVIGVLKGGKPGGVVALRADMDGLPVEEKTGLPFASKAKAMWEGKEMPVMHACGHDTHVAMLMGAAEILAGMKDQIQGTVVLIFQPAEEGMQAGTGIGGAELMVKEGVLNSPKVDAIFGIHIGPGEPGVLNWRSGGFYASVDRITIKLKGRQTHGARPWSGVDLSSTASEIVTALNGVAARQLDVAASPTIITIATMHGGVRNNIIPEDFVMEGTLRTFSDERNKDVKARIDKTVNNIAAAWGATAEVGFSGYYPVTYNDPALTKWAEPSLVRATGGKIEANGDLVTGAEDFSFFAQKVPGLYLQLGGRKAQYKAGESPVNHSPYFDIDEKVLETGVKAHVTLAMDYLASKAGK</sequence>
<dbReference type="EMBL" id="CP158375">
    <property type="protein sequence ID" value="XDO96993.1"/>
    <property type="molecule type" value="Genomic_DNA"/>
</dbReference>
<dbReference type="Pfam" id="PF07687">
    <property type="entry name" value="M20_dimer"/>
    <property type="match status" value="1"/>
</dbReference>
<dbReference type="Gene3D" id="3.40.630.10">
    <property type="entry name" value="Zn peptidases"/>
    <property type="match status" value="1"/>
</dbReference>
<feature type="binding site" evidence="2">
    <location>
        <position position="134"/>
    </location>
    <ligand>
        <name>Mn(2+)</name>
        <dbReference type="ChEBI" id="CHEBI:29035"/>
        <label>2</label>
    </ligand>
</feature>
<dbReference type="PANTHER" id="PTHR11014:SF63">
    <property type="entry name" value="METALLOPEPTIDASE, PUTATIVE (AFU_ORTHOLOGUE AFUA_6G09600)-RELATED"/>
    <property type="match status" value="1"/>
</dbReference>
<dbReference type="GO" id="GO:0016787">
    <property type="term" value="F:hydrolase activity"/>
    <property type="evidence" value="ECO:0007669"/>
    <property type="project" value="UniProtKB-KW"/>
</dbReference>
<feature type="binding site" evidence="2">
    <location>
        <position position="170"/>
    </location>
    <ligand>
        <name>Mn(2+)</name>
        <dbReference type="ChEBI" id="CHEBI:29035"/>
        <label>2</label>
    </ligand>
</feature>
<dbReference type="GO" id="GO:0046872">
    <property type="term" value="F:metal ion binding"/>
    <property type="evidence" value="ECO:0007669"/>
    <property type="project" value="UniProtKB-KW"/>
</dbReference>
<dbReference type="InterPro" id="IPR017439">
    <property type="entry name" value="Amidohydrolase"/>
</dbReference>
<feature type="signal peptide" evidence="3">
    <location>
        <begin position="1"/>
        <end position="22"/>
    </location>
</feature>